<dbReference type="SUPFAM" id="SSF64182">
    <property type="entry name" value="DHH phosphoesterases"/>
    <property type="match status" value="1"/>
</dbReference>
<dbReference type="Pfam" id="PF02272">
    <property type="entry name" value="DHHA1"/>
    <property type="match status" value="1"/>
</dbReference>
<evidence type="ECO:0000313" key="3">
    <source>
        <dbReference type="EMBL" id="CAA9541845.1"/>
    </source>
</evidence>
<dbReference type="InterPro" id="IPR001667">
    <property type="entry name" value="DDH_dom"/>
</dbReference>
<dbReference type="EMBL" id="CADCWG010000058">
    <property type="protein sequence ID" value="CAA9541845.1"/>
    <property type="molecule type" value="Genomic_DNA"/>
</dbReference>
<dbReference type="Gene3D" id="3.90.1640.10">
    <property type="entry name" value="inorganic pyrophosphatase (n-terminal core)"/>
    <property type="match status" value="1"/>
</dbReference>
<dbReference type="GO" id="GO:0003676">
    <property type="term" value="F:nucleic acid binding"/>
    <property type="evidence" value="ECO:0007669"/>
    <property type="project" value="InterPro"/>
</dbReference>
<dbReference type="AlphaFoldDB" id="A0A6J4U9N5"/>
<evidence type="ECO:0000259" key="2">
    <source>
        <dbReference type="Pfam" id="PF02272"/>
    </source>
</evidence>
<protein>
    <submittedName>
        <fullName evidence="3">RecJ</fullName>
    </submittedName>
</protein>
<dbReference type="PANTHER" id="PTHR47618">
    <property type="entry name" value="BIFUNCTIONAL OLIGORIBONUCLEASE AND PAP PHOSPHATASE NRNA"/>
    <property type="match status" value="1"/>
</dbReference>
<proteinExistence type="predicted"/>
<sequence>MSGTGWTLDGDAVDRSLEILRGASLVLLPTHQNVDADGLATPLAIAMGLRQFGVEARALVSDGQVPPSLRFLPEIDEVLAYGRDPLPAYDVLCLADCSDLRRLGGFSADDPGRVDGTVPIVNIDHHVTNNRFGVVNIVEPNAASTAEVAAELVRAWGVELTKPIAQCLLAGIYGDTLGLRTSATTARTMRTAADLVDAGASPEPIVDALFRIKPKSTVCLWERALRNVQWTGSLIWTELTDAIFEECGAGPSEAEGLVNFLAGTEGSLVSAILYANADGWRVSIRSLPEDVDVAVIATEFGGGGHPRAAGCQVKGDEAAKEHFLARVSAMAIAMHRPVSVPLP</sequence>
<reference evidence="3" key="1">
    <citation type="submission" date="2020-02" db="EMBL/GenBank/DDBJ databases">
        <authorList>
            <person name="Meier V. D."/>
        </authorList>
    </citation>
    <scope>NUCLEOTIDE SEQUENCE</scope>
    <source>
        <strain evidence="3">AVDCRST_MAG49</strain>
    </source>
</reference>
<organism evidence="3">
    <name type="scientific">uncultured Thermomicrobiales bacterium</name>
    <dbReference type="NCBI Taxonomy" id="1645740"/>
    <lineage>
        <taxon>Bacteria</taxon>
        <taxon>Pseudomonadati</taxon>
        <taxon>Thermomicrobiota</taxon>
        <taxon>Thermomicrobia</taxon>
        <taxon>Thermomicrobiales</taxon>
        <taxon>environmental samples</taxon>
    </lineage>
</organism>
<evidence type="ECO:0000259" key="1">
    <source>
        <dbReference type="Pfam" id="PF01368"/>
    </source>
</evidence>
<dbReference type="InterPro" id="IPR051319">
    <property type="entry name" value="Oligoribo/pAp-PDE_c-di-AMP_PDE"/>
</dbReference>
<dbReference type="InterPro" id="IPR003156">
    <property type="entry name" value="DHHA1_dom"/>
</dbReference>
<dbReference type="Gene3D" id="3.10.310.30">
    <property type="match status" value="1"/>
</dbReference>
<feature type="domain" description="DHHA1" evidence="2">
    <location>
        <begin position="248"/>
        <end position="328"/>
    </location>
</feature>
<gene>
    <name evidence="3" type="ORF">AVDCRST_MAG49-939</name>
</gene>
<dbReference type="InterPro" id="IPR038763">
    <property type="entry name" value="DHH_sf"/>
</dbReference>
<dbReference type="PANTHER" id="PTHR47618:SF1">
    <property type="entry name" value="BIFUNCTIONAL OLIGORIBONUCLEASE AND PAP PHOSPHATASE NRNA"/>
    <property type="match status" value="1"/>
</dbReference>
<feature type="domain" description="DDH" evidence="1">
    <location>
        <begin position="29"/>
        <end position="172"/>
    </location>
</feature>
<dbReference type="Pfam" id="PF01368">
    <property type="entry name" value="DHH"/>
    <property type="match status" value="1"/>
</dbReference>
<name>A0A6J4U9N5_9BACT</name>
<accession>A0A6J4U9N5</accession>